<feature type="domain" description="Phosphoribulokinase/uridine kinase" evidence="16">
    <location>
        <begin position="88"/>
        <end position="230"/>
    </location>
</feature>
<dbReference type="GO" id="GO:0005737">
    <property type="term" value="C:cytoplasm"/>
    <property type="evidence" value="ECO:0007669"/>
    <property type="project" value="UniProtKB-SubCell"/>
</dbReference>
<dbReference type="GO" id="GO:0015937">
    <property type="term" value="P:coenzyme A biosynthetic process"/>
    <property type="evidence" value="ECO:0007669"/>
    <property type="project" value="UniProtKB-UniRule"/>
</dbReference>
<comment type="pathway">
    <text evidence="3 14 15">Cofactor biosynthesis; coenzyme A biosynthesis; CoA from (R)-pantothenate: step 1/5.</text>
</comment>
<dbReference type="Pfam" id="PF00485">
    <property type="entry name" value="PRK"/>
    <property type="match status" value="1"/>
</dbReference>
<evidence type="ECO:0000256" key="2">
    <source>
        <dbReference type="ARBA" id="ARBA00004496"/>
    </source>
</evidence>
<dbReference type="KEGG" id="srq:SR187_4165"/>
<evidence type="ECO:0000256" key="15">
    <source>
        <dbReference type="RuleBase" id="RU003530"/>
    </source>
</evidence>
<evidence type="ECO:0000256" key="8">
    <source>
        <dbReference type="ARBA" id="ARBA00022679"/>
    </source>
</evidence>
<proteinExistence type="inferred from homology"/>
<dbReference type="EMBL" id="AP018400">
    <property type="protein sequence ID" value="BBA92441.1"/>
    <property type="molecule type" value="Genomic_DNA"/>
</dbReference>
<keyword evidence="11 14" id="KW-0067">ATP-binding</keyword>
<keyword evidence="7 14" id="KW-0963">Cytoplasm</keyword>
<protein>
    <recommendedName>
        <fullName evidence="6 14">Pantothenate kinase</fullName>
        <ecNumber evidence="5 14">2.7.1.33</ecNumber>
    </recommendedName>
    <alternativeName>
        <fullName evidence="13 14">Pantothenic acid kinase</fullName>
    </alternativeName>
</protein>
<evidence type="ECO:0000256" key="7">
    <source>
        <dbReference type="ARBA" id="ARBA00022490"/>
    </source>
</evidence>
<evidence type="ECO:0000256" key="1">
    <source>
        <dbReference type="ARBA" id="ARBA00001206"/>
    </source>
</evidence>
<evidence type="ECO:0000256" key="14">
    <source>
        <dbReference type="HAMAP-Rule" id="MF_00215"/>
    </source>
</evidence>
<dbReference type="PIRSF" id="PIRSF000545">
    <property type="entry name" value="Pantothenate_kin"/>
    <property type="match status" value="1"/>
</dbReference>
<comment type="catalytic activity">
    <reaction evidence="1 14 15">
        <text>(R)-pantothenate + ATP = (R)-4'-phosphopantothenate + ADP + H(+)</text>
        <dbReference type="Rhea" id="RHEA:16373"/>
        <dbReference type="ChEBI" id="CHEBI:10986"/>
        <dbReference type="ChEBI" id="CHEBI:15378"/>
        <dbReference type="ChEBI" id="CHEBI:29032"/>
        <dbReference type="ChEBI" id="CHEBI:30616"/>
        <dbReference type="ChEBI" id="CHEBI:456216"/>
        <dbReference type="EC" id="2.7.1.33"/>
    </reaction>
</comment>
<dbReference type="PANTHER" id="PTHR10285">
    <property type="entry name" value="URIDINE KINASE"/>
    <property type="match status" value="1"/>
</dbReference>
<gene>
    <name evidence="14" type="primary">coaA</name>
    <name evidence="17" type="ORF">SR187_4165</name>
</gene>
<evidence type="ECO:0000256" key="10">
    <source>
        <dbReference type="ARBA" id="ARBA00022777"/>
    </source>
</evidence>
<evidence type="ECO:0000313" key="18">
    <source>
        <dbReference type="Proteomes" id="UP000269331"/>
    </source>
</evidence>
<dbReference type="Proteomes" id="UP000269331">
    <property type="component" value="Chromosome"/>
</dbReference>
<evidence type="ECO:0000313" key="17">
    <source>
        <dbReference type="EMBL" id="BBA92441.1"/>
    </source>
</evidence>
<dbReference type="InterPro" id="IPR027417">
    <property type="entry name" value="P-loop_NTPase"/>
</dbReference>
<dbReference type="SUPFAM" id="SSF52540">
    <property type="entry name" value="P-loop containing nucleoside triphosphate hydrolases"/>
    <property type="match status" value="1"/>
</dbReference>
<evidence type="ECO:0000256" key="3">
    <source>
        <dbReference type="ARBA" id="ARBA00005225"/>
    </source>
</evidence>
<dbReference type="GO" id="GO:0005524">
    <property type="term" value="F:ATP binding"/>
    <property type="evidence" value="ECO:0007669"/>
    <property type="project" value="UniProtKB-UniRule"/>
</dbReference>
<dbReference type="EC" id="2.7.1.33" evidence="5 14"/>
<sequence length="308" mass="36300">MYMKNEFLNFEQIDRTTWQQLHRKTTIPLSQSELNSIKSFNDRIQLHEVSDIYLPLINLIHIYRKARKDLNFTKSLFLQKTIKPQPFIIGVSGSVAVGKSTTSRLLQILIARTFKHAKVELVTTDGFLYPNAILEERQLLNKKGFPESYDMERLIDFLDKIKNGYDCQIPVYSHEIYDIVAGESQEITAPDFLIVEGINVFQNPQNQRLYVSDYFDLSIYVDADVEHIETWYLERFQKLLTLAKNDPNNYYHRFTQMTYPEILSIAQNTWKNINLANLEKFIEPTRNRADIILHKAENHEIDKIYLKK</sequence>
<comment type="similarity">
    <text evidence="4 14 15">Belongs to the prokaryotic pantothenate kinase family.</text>
</comment>
<dbReference type="CDD" id="cd02025">
    <property type="entry name" value="PanK"/>
    <property type="match status" value="1"/>
</dbReference>
<organism evidence="17 18">
    <name type="scientific">Streptococcus ruminantium</name>
    <dbReference type="NCBI Taxonomy" id="1917441"/>
    <lineage>
        <taxon>Bacteria</taxon>
        <taxon>Bacillati</taxon>
        <taxon>Bacillota</taxon>
        <taxon>Bacilli</taxon>
        <taxon>Lactobacillales</taxon>
        <taxon>Streptococcaceae</taxon>
        <taxon>Streptococcus</taxon>
    </lineage>
</organism>
<dbReference type="InterPro" id="IPR004566">
    <property type="entry name" value="PanK"/>
</dbReference>
<keyword evidence="10 14" id="KW-0418">Kinase</keyword>
<dbReference type="HAMAP" id="MF_00215">
    <property type="entry name" value="Pantothen_kinase_1"/>
    <property type="match status" value="1"/>
</dbReference>
<accession>A0A2Z5TYU3</accession>
<dbReference type="GO" id="GO:0004594">
    <property type="term" value="F:pantothenate kinase activity"/>
    <property type="evidence" value="ECO:0007669"/>
    <property type="project" value="UniProtKB-UniRule"/>
</dbReference>
<dbReference type="Gene3D" id="3.40.50.300">
    <property type="entry name" value="P-loop containing nucleotide triphosphate hydrolases"/>
    <property type="match status" value="1"/>
</dbReference>
<evidence type="ECO:0000256" key="4">
    <source>
        <dbReference type="ARBA" id="ARBA00006087"/>
    </source>
</evidence>
<keyword evidence="12 14" id="KW-0173">Coenzyme A biosynthesis</keyword>
<keyword evidence="9 14" id="KW-0547">Nucleotide-binding</keyword>
<evidence type="ECO:0000256" key="11">
    <source>
        <dbReference type="ARBA" id="ARBA00022840"/>
    </source>
</evidence>
<reference evidence="17 18" key="1">
    <citation type="journal article" date="2018" name="Genome Biol. Evol.">
        <title>Complete Genome Sequence of Streptococcus ruminantium sp. nov. GUT-187T (=DSM 104980T =JCM 31869T), the Type Strain of S. ruminantium, and Comparison with Genome Sequences of Streptococcus suis Strains.</title>
        <authorList>
            <person name="Tohya M."/>
            <person name="Sekizaki T."/>
            <person name="Miyoshi-Akiyama T."/>
        </authorList>
    </citation>
    <scope>NUCLEOTIDE SEQUENCE [LARGE SCALE GENOMIC DNA]</scope>
    <source>
        <strain evidence="17 18">GUT187T</strain>
    </source>
</reference>
<comment type="subcellular location">
    <subcellularLocation>
        <location evidence="2 14 15">Cytoplasm</location>
    </subcellularLocation>
</comment>
<evidence type="ECO:0000256" key="12">
    <source>
        <dbReference type="ARBA" id="ARBA00022993"/>
    </source>
</evidence>
<name>A0A2Z5TYU3_9STRE</name>
<keyword evidence="8 14" id="KW-0808">Transferase</keyword>
<evidence type="ECO:0000256" key="6">
    <source>
        <dbReference type="ARBA" id="ARBA00015080"/>
    </source>
</evidence>
<evidence type="ECO:0000256" key="9">
    <source>
        <dbReference type="ARBA" id="ARBA00022741"/>
    </source>
</evidence>
<dbReference type="NCBIfam" id="TIGR00554">
    <property type="entry name" value="panK_bact"/>
    <property type="match status" value="1"/>
</dbReference>
<evidence type="ECO:0000259" key="16">
    <source>
        <dbReference type="Pfam" id="PF00485"/>
    </source>
</evidence>
<feature type="binding site" evidence="14">
    <location>
        <begin position="93"/>
        <end position="100"/>
    </location>
    <ligand>
        <name>ATP</name>
        <dbReference type="ChEBI" id="CHEBI:30616"/>
    </ligand>
</feature>
<dbReference type="UniPathway" id="UPA00241">
    <property type="reaction ID" value="UER00352"/>
</dbReference>
<dbReference type="AlphaFoldDB" id="A0A2Z5TYU3"/>
<dbReference type="InterPro" id="IPR006083">
    <property type="entry name" value="PRK/URK"/>
</dbReference>
<evidence type="ECO:0000256" key="5">
    <source>
        <dbReference type="ARBA" id="ARBA00012102"/>
    </source>
</evidence>
<evidence type="ECO:0000256" key="13">
    <source>
        <dbReference type="ARBA" id="ARBA00032866"/>
    </source>
</evidence>